<keyword evidence="2" id="KW-0926">Vacuole</keyword>
<evidence type="ECO:0000256" key="5">
    <source>
        <dbReference type="ARBA" id="ARBA00023136"/>
    </source>
</evidence>
<dbReference type="Pfam" id="PF02656">
    <property type="entry name" value="DUF202"/>
    <property type="match status" value="1"/>
</dbReference>
<dbReference type="GO" id="GO:0006799">
    <property type="term" value="P:polyphosphate biosynthetic process"/>
    <property type="evidence" value="ECO:0007669"/>
    <property type="project" value="UniProtKB-ARBA"/>
</dbReference>
<evidence type="ECO:0000259" key="8">
    <source>
        <dbReference type="PROSITE" id="PS51382"/>
    </source>
</evidence>
<evidence type="ECO:0000256" key="4">
    <source>
        <dbReference type="ARBA" id="ARBA00022989"/>
    </source>
</evidence>
<dbReference type="CDD" id="cd14447">
    <property type="entry name" value="SPX"/>
    <property type="match status" value="1"/>
</dbReference>
<dbReference type="InterPro" id="IPR051572">
    <property type="entry name" value="VTC_Complex_Subunit"/>
</dbReference>
<dbReference type="Pfam" id="PF09359">
    <property type="entry name" value="VTC"/>
    <property type="match status" value="1"/>
</dbReference>
<feature type="compositionally biased region" description="Gly residues" evidence="6">
    <location>
        <begin position="136"/>
        <end position="148"/>
    </location>
</feature>
<feature type="domain" description="SPX" evidence="8">
    <location>
        <begin position="1"/>
        <end position="219"/>
    </location>
</feature>
<evidence type="ECO:0000256" key="6">
    <source>
        <dbReference type="SAM" id="MobiDB-lite"/>
    </source>
</evidence>
<dbReference type="GO" id="GO:0005774">
    <property type="term" value="C:vacuolar membrane"/>
    <property type="evidence" value="ECO:0007669"/>
    <property type="project" value="UniProtKB-SubCell"/>
</dbReference>
<feature type="region of interest" description="Disordered" evidence="6">
    <location>
        <begin position="434"/>
        <end position="458"/>
    </location>
</feature>
<reference evidence="9" key="1">
    <citation type="journal article" date="2020" name="bioRxiv">
        <title>Comparative genomics of Chlamydomonas.</title>
        <authorList>
            <person name="Craig R.J."/>
            <person name="Hasan A.R."/>
            <person name="Ness R.W."/>
            <person name="Keightley P.D."/>
        </authorList>
    </citation>
    <scope>NUCLEOTIDE SEQUENCE</scope>
    <source>
        <strain evidence="9">CCAP 11/173</strain>
    </source>
</reference>
<evidence type="ECO:0000313" key="9">
    <source>
        <dbReference type="EMBL" id="KAG2435450.1"/>
    </source>
</evidence>
<feature type="transmembrane region" description="Helical" evidence="7">
    <location>
        <begin position="976"/>
        <end position="996"/>
    </location>
</feature>
<keyword evidence="3 7" id="KW-0812">Transmembrane</keyword>
<comment type="subcellular location">
    <subcellularLocation>
        <location evidence="1">Vacuole membrane</location>
        <topology evidence="1">Multi-pass membrane protein</topology>
    </subcellularLocation>
</comment>
<dbReference type="InterPro" id="IPR004331">
    <property type="entry name" value="SPX_dom"/>
</dbReference>
<dbReference type="OrthoDB" id="5588846at2759"/>
<dbReference type="InterPro" id="IPR042267">
    <property type="entry name" value="VTC_sf"/>
</dbReference>
<keyword evidence="5 7" id="KW-0472">Membrane</keyword>
<gene>
    <name evidence="9" type="ORF">HYH02_011950</name>
</gene>
<feature type="compositionally biased region" description="Gly residues" evidence="6">
    <location>
        <begin position="110"/>
        <end position="123"/>
    </location>
</feature>
<feature type="compositionally biased region" description="Low complexity" evidence="6">
    <location>
        <begin position="124"/>
        <end position="135"/>
    </location>
</feature>
<feature type="compositionally biased region" description="Basic and acidic residues" evidence="6">
    <location>
        <begin position="683"/>
        <end position="693"/>
    </location>
</feature>
<feature type="compositionally biased region" description="Gly residues" evidence="6">
    <location>
        <begin position="438"/>
        <end position="450"/>
    </location>
</feature>
<dbReference type="PANTHER" id="PTHR46140">
    <property type="entry name" value="VACUOLAR TRANSPORTER CHAPERONE 1-RELATED"/>
    <property type="match status" value="1"/>
</dbReference>
<organism evidence="9 10">
    <name type="scientific">Chlamydomonas schloesseri</name>
    <dbReference type="NCBI Taxonomy" id="2026947"/>
    <lineage>
        <taxon>Eukaryota</taxon>
        <taxon>Viridiplantae</taxon>
        <taxon>Chlorophyta</taxon>
        <taxon>core chlorophytes</taxon>
        <taxon>Chlorophyceae</taxon>
        <taxon>CS clade</taxon>
        <taxon>Chlamydomonadales</taxon>
        <taxon>Chlamydomonadaceae</taxon>
        <taxon>Chlamydomonas</taxon>
    </lineage>
</organism>
<feature type="region of interest" description="Disordered" evidence="6">
    <location>
        <begin position="106"/>
        <end position="166"/>
    </location>
</feature>
<protein>
    <recommendedName>
        <fullName evidence="8">SPX domain-containing protein</fullName>
    </recommendedName>
</protein>
<dbReference type="Proteomes" id="UP000613740">
    <property type="component" value="Unassembled WGS sequence"/>
</dbReference>
<feature type="transmembrane region" description="Helical" evidence="7">
    <location>
        <begin position="1016"/>
        <end position="1035"/>
    </location>
</feature>
<accession>A0A835TAR0</accession>
<dbReference type="Gene3D" id="3.20.100.30">
    <property type="entry name" value="VTC, catalytic tunnel domain"/>
    <property type="match status" value="1"/>
</dbReference>
<keyword evidence="10" id="KW-1185">Reference proteome</keyword>
<feature type="region of interest" description="Disordered" evidence="6">
    <location>
        <begin position="663"/>
        <end position="722"/>
    </location>
</feature>
<comment type="caution">
    <text evidence="9">The sequence shown here is derived from an EMBL/GenBank/DDBJ whole genome shotgun (WGS) entry which is preliminary data.</text>
</comment>
<dbReference type="InterPro" id="IPR003807">
    <property type="entry name" value="DUF202"/>
</dbReference>
<dbReference type="PANTHER" id="PTHR46140:SF1">
    <property type="entry name" value="VACUOLAR TRANSPORTER CHAPERONE COMPLEX SUBUNIT 4-RELATED"/>
    <property type="match status" value="1"/>
</dbReference>
<feature type="region of interest" description="Disordered" evidence="6">
    <location>
        <begin position="815"/>
        <end position="836"/>
    </location>
</feature>
<proteinExistence type="predicted"/>
<evidence type="ECO:0000313" key="10">
    <source>
        <dbReference type="Proteomes" id="UP000613740"/>
    </source>
</evidence>
<feature type="region of interest" description="Disordered" evidence="6">
    <location>
        <begin position="1045"/>
        <end position="1064"/>
    </location>
</feature>
<evidence type="ECO:0000256" key="3">
    <source>
        <dbReference type="ARBA" id="ARBA00022692"/>
    </source>
</evidence>
<evidence type="ECO:0000256" key="1">
    <source>
        <dbReference type="ARBA" id="ARBA00004128"/>
    </source>
</evidence>
<dbReference type="AlphaFoldDB" id="A0A835TAR0"/>
<sequence length="1103" mass="112743">MKFKRYLAANQEEAWRGNYIRYAELKKLLVQILEDGAPVYVPTTLSLTGSQRPGAKPTPQEQFFIVLEEDVKRINDFTMHIAAGLRARLRDVVVGITSGGAAAASASAAAGGGSGPGSAGAAGPGPSSLAAAAAAAGGGGGGGGGGGRRSSVSSNEGGQQHSALSDPAARERWLSIARRLGEDYLRLEKYVNLNYAGLQKILKKHDKLIPSAPCWQFYKLHINRQPWVRGDYHDIQVTLSRIFSQLHAASISAAGGPSGSSAAAAAAQAAAAAARAAGIYTASHKEFTKHTYWVKTEDVAAVKHVIMQHMALLPPPTNAAAASPNSAAGGAAALWAECDAAARDLVNVMFLDNPSLELYHNLLYGRPNATVLQLRWYGSRLPDTVDIIRQVHHEGWRPEECEADSFPIQETRVADFLNGRWTWADARKLMMPEEAAGSGSGGRDGSGGGAAHQPLSRRDRLSSYHSSVLTGGGGADPTRLAQEYALFKTFTEVARLVESKGLQPMVQVRFRQTRFRTPCDELGMTALLEEDVQMLLEYAYDTSTRLAHGLWRQEHPADAIEFPYAVLKFLRPELEEETPAWLPQLLSSGLLRPMDDFSKFLHGCAGLLPDMVRAVPQWIDDELIQKSLYANVVANEDLQELLRAGHNVVAELEEGVLEQAAAKEKAKGRKGGGGGLLGSWGKKKSDGGGEAKGRGGGAGGAAAAKEGPKGQRGGPAGAASSGRAAAAGGAAAAAAAEEAMPELGVVEGQGVLGLLGRWAGGRGPPQRTASMPTSGVSAAAAAATAATAAAAAVAAKPATAAPGGADGPLSPGAGTAAGGAAAAGAASGPSSSSAAAPGATAAATAGAHVVPEVERLDSESPVIPLLHRLQHSASGRVAAAVAGGAGGGGGGPGGAAAGQGWQAKLLQRQALHGRAYAPQLMFVDPAQFLRNERMFMMWLRTAITMGGIATAMLGFTASARTDPLEAPTIHIGETTAFVLLATAIALAGYGVGAFVWRSSRFYELAPTRFDDTTGALAMTAGVTLALFGLMVCNVADLMEVLGGDDGGGDGGGDRGGGGGGGGGGPPQAAGVLAALGALAGAAGGGAAGSGEAGAALWRRLGRA</sequence>
<name>A0A835TAR0_9CHLO</name>
<feature type="compositionally biased region" description="Polar residues" evidence="6">
    <location>
        <begin position="150"/>
        <end position="163"/>
    </location>
</feature>
<dbReference type="InterPro" id="IPR018966">
    <property type="entry name" value="VTC_domain"/>
</dbReference>
<evidence type="ECO:0000256" key="2">
    <source>
        <dbReference type="ARBA" id="ARBA00022554"/>
    </source>
</evidence>
<dbReference type="EMBL" id="JAEHOD010000053">
    <property type="protein sequence ID" value="KAG2435450.1"/>
    <property type="molecule type" value="Genomic_DNA"/>
</dbReference>
<evidence type="ECO:0000256" key="7">
    <source>
        <dbReference type="SAM" id="Phobius"/>
    </source>
</evidence>
<dbReference type="PROSITE" id="PS51382">
    <property type="entry name" value="SPX"/>
    <property type="match status" value="1"/>
</dbReference>
<feature type="transmembrane region" description="Helical" evidence="7">
    <location>
        <begin position="935"/>
        <end position="955"/>
    </location>
</feature>
<keyword evidence="4 7" id="KW-1133">Transmembrane helix</keyword>